<evidence type="ECO:0000259" key="2">
    <source>
        <dbReference type="Pfam" id="PF13439"/>
    </source>
</evidence>
<gene>
    <name evidence="3" type="ORF">FYJ83_11650</name>
</gene>
<keyword evidence="4" id="KW-1185">Reference proteome</keyword>
<dbReference type="EMBL" id="VUNQ01000025">
    <property type="protein sequence ID" value="MSU02125.1"/>
    <property type="molecule type" value="Genomic_DNA"/>
</dbReference>
<dbReference type="InterPro" id="IPR001296">
    <property type="entry name" value="Glyco_trans_1"/>
</dbReference>
<dbReference type="Proteomes" id="UP000469523">
    <property type="component" value="Unassembled WGS sequence"/>
</dbReference>
<dbReference type="RefSeq" id="WP_154440777.1">
    <property type="nucleotide sequence ID" value="NZ_VUNQ01000025.1"/>
</dbReference>
<keyword evidence="3" id="KW-0808">Transferase</keyword>
<dbReference type="Pfam" id="PF13439">
    <property type="entry name" value="Glyco_transf_4"/>
    <property type="match status" value="1"/>
</dbReference>
<dbReference type="Gene3D" id="3.40.50.2000">
    <property type="entry name" value="Glycogen Phosphorylase B"/>
    <property type="match status" value="2"/>
</dbReference>
<dbReference type="Pfam" id="PF00534">
    <property type="entry name" value="Glycos_transf_1"/>
    <property type="match status" value="1"/>
</dbReference>
<evidence type="ECO:0000259" key="1">
    <source>
        <dbReference type="Pfam" id="PF00534"/>
    </source>
</evidence>
<reference evidence="3 4" key="1">
    <citation type="submission" date="2019-09" db="EMBL/GenBank/DDBJ databases">
        <title>In-depth cultivation of the pig gut microbiome towards novel bacterial diversity and tailored functional studies.</title>
        <authorList>
            <person name="Wylensek D."/>
            <person name="Hitch T.C.A."/>
            <person name="Clavel T."/>
        </authorList>
    </citation>
    <scope>NUCLEOTIDE SEQUENCE [LARGE SCALE GENOMIC DNA]</scope>
    <source>
        <strain evidence="3 4">WCA3-693-APC-4?</strain>
    </source>
</reference>
<feature type="domain" description="Glycosyl transferase family 1" evidence="1">
    <location>
        <begin position="182"/>
        <end position="313"/>
    </location>
</feature>
<dbReference type="PANTHER" id="PTHR12526:SF630">
    <property type="entry name" value="GLYCOSYLTRANSFERASE"/>
    <property type="match status" value="1"/>
</dbReference>
<evidence type="ECO:0000313" key="3">
    <source>
        <dbReference type="EMBL" id="MSU02125.1"/>
    </source>
</evidence>
<evidence type="ECO:0000313" key="4">
    <source>
        <dbReference type="Proteomes" id="UP000469523"/>
    </source>
</evidence>
<dbReference type="SUPFAM" id="SSF53756">
    <property type="entry name" value="UDP-Glycosyltransferase/glycogen phosphorylase"/>
    <property type="match status" value="1"/>
</dbReference>
<dbReference type="CDD" id="cd03811">
    <property type="entry name" value="GT4_GT28_WabH-like"/>
    <property type="match status" value="1"/>
</dbReference>
<dbReference type="InterPro" id="IPR028098">
    <property type="entry name" value="Glyco_trans_4-like_N"/>
</dbReference>
<sequence>MKNIAIIISSLKGGGAERVASNITINLSKEKYKVYLILFDSTSMEYSYGGELIDINIKANNNPISKVLNFIRRYFKIKEIKTQYKIDISISFLGGPNLLNILTKGKDKVVVSVRGYTSRKSKGIYPKLGKYLIKKTYNDADAIVGVSNLIKHDLVTNYNIEEKRVLTIYNPYDLKKIEMLSKEKIDDVYENIYKEKVVITVGRLNHLKGHWHLIRAFKKINDSNKDIKLVILGEGELREYLQSLIDDLNLSNNVFLLGFKSNPYKYINKSSIFILPSLSEGFPNALAESMACGIPVISSDCKSGPREILAPETDINLQSMKIEYAQHGILVPVCDGNQYNHEEPLTKEEDIMADAILELLDDKELYERYTNEALKRVRDFEINTVIKEWENVID</sequence>
<name>A0A6N7Y073_9FIRM</name>
<protein>
    <submittedName>
        <fullName evidence="3">Glycosyltransferase</fullName>
    </submittedName>
</protein>
<dbReference type="AlphaFoldDB" id="A0A6N7Y073"/>
<proteinExistence type="predicted"/>
<dbReference type="GO" id="GO:0016757">
    <property type="term" value="F:glycosyltransferase activity"/>
    <property type="evidence" value="ECO:0007669"/>
    <property type="project" value="InterPro"/>
</dbReference>
<organism evidence="3 4">
    <name type="scientific">Tissierella pigra</name>
    <dbReference type="NCBI Taxonomy" id="2607614"/>
    <lineage>
        <taxon>Bacteria</taxon>
        <taxon>Bacillati</taxon>
        <taxon>Bacillota</taxon>
        <taxon>Tissierellia</taxon>
        <taxon>Tissierellales</taxon>
        <taxon>Tissierellaceae</taxon>
        <taxon>Tissierella</taxon>
    </lineage>
</organism>
<feature type="domain" description="Glycosyltransferase subfamily 4-like N-terminal" evidence="2">
    <location>
        <begin position="14"/>
        <end position="175"/>
    </location>
</feature>
<comment type="caution">
    <text evidence="3">The sequence shown here is derived from an EMBL/GenBank/DDBJ whole genome shotgun (WGS) entry which is preliminary data.</text>
</comment>
<dbReference type="PANTHER" id="PTHR12526">
    <property type="entry name" value="GLYCOSYLTRANSFERASE"/>
    <property type="match status" value="1"/>
</dbReference>
<accession>A0A6N7Y073</accession>